<dbReference type="PANTHER" id="PTHR11014:SF63">
    <property type="entry name" value="METALLOPEPTIDASE, PUTATIVE (AFU_ORTHOLOGUE AFUA_6G09600)-RELATED"/>
    <property type="match status" value="1"/>
</dbReference>
<comment type="caution">
    <text evidence="1">The sequence shown here is derived from an EMBL/GenBank/DDBJ whole genome shotgun (WGS) entry which is preliminary data.</text>
</comment>
<dbReference type="InterPro" id="IPR036264">
    <property type="entry name" value="Bact_exopeptidase_dim_dom"/>
</dbReference>
<gene>
    <name evidence="1" type="ORF">SDC9_94032</name>
</gene>
<evidence type="ECO:0000313" key="1">
    <source>
        <dbReference type="EMBL" id="MPM47323.1"/>
    </source>
</evidence>
<accession>A0A645A8Y8</accession>
<dbReference type="InterPro" id="IPR017439">
    <property type="entry name" value="Amidohydrolase"/>
</dbReference>
<evidence type="ECO:0008006" key="2">
    <source>
        <dbReference type="Google" id="ProtNLM"/>
    </source>
</evidence>
<sequence length="177" mass="19204">MVGTVSYGTVGNIIPDDLTFAGSFRLADFSKSGEAAVGGFKKILASCCAKHDVKYELTLNAYDMAVINNPDCSAIAEKAITKALGPEYIGTHEPWMASEGYGMYLKYWPGIYAFVGIQNEEFGSGAPHHNTNFDIDEAALPIGACGTLQYILDFLENDKPIRHTPETRSPDELTNAI</sequence>
<dbReference type="SUPFAM" id="SSF55031">
    <property type="entry name" value="Bacterial exopeptidase dimerisation domain"/>
    <property type="match status" value="1"/>
</dbReference>
<protein>
    <recommendedName>
        <fullName evidence="2">N-acetyldiaminopimelate deacetylase</fullName>
    </recommendedName>
</protein>
<dbReference type="AlphaFoldDB" id="A0A645A8Y8"/>
<dbReference type="Gene3D" id="3.40.630.10">
    <property type="entry name" value="Zn peptidases"/>
    <property type="match status" value="1"/>
</dbReference>
<name>A0A645A8Y8_9ZZZZ</name>
<dbReference type="SUPFAM" id="SSF53187">
    <property type="entry name" value="Zn-dependent exopeptidases"/>
    <property type="match status" value="1"/>
</dbReference>
<dbReference type="Gene3D" id="3.30.70.360">
    <property type="match status" value="1"/>
</dbReference>
<dbReference type="EMBL" id="VSSQ01011635">
    <property type="protein sequence ID" value="MPM47323.1"/>
    <property type="molecule type" value="Genomic_DNA"/>
</dbReference>
<dbReference type="GO" id="GO:0016787">
    <property type="term" value="F:hydrolase activity"/>
    <property type="evidence" value="ECO:0007669"/>
    <property type="project" value="InterPro"/>
</dbReference>
<proteinExistence type="predicted"/>
<organism evidence="1">
    <name type="scientific">bioreactor metagenome</name>
    <dbReference type="NCBI Taxonomy" id="1076179"/>
    <lineage>
        <taxon>unclassified sequences</taxon>
        <taxon>metagenomes</taxon>
        <taxon>ecological metagenomes</taxon>
    </lineage>
</organism>
<reference evidence="1" key="1">
    <citation type="submission" date="2019-08" db="EMBL/GenBank/DDBJ databases">
        <authorList>
            <person name="Kucharzyk K."/>
            <person name="Murdoch R.W."/>
            <person name="Higgins S."/>
            <person name="Loffler F."/>
        </authorList>
    </citation>
    <scope>NUCLEOTIDE SEQUENCE</scope>
</reference>
<dbReference type="PANTHER" id="PTHR11014">
    <property type="entry name" value="PEPTIDASE M20 FAMILY MEMBER"/>
    <property type="match status" value="1"/>
</dbReference>